<dbReference type="RefSeq" id="WP_009537039.1">
    <property type="nucleotide sequence ID" value="NZ_JH414505.1"/>
</dbReference>
<comment type="cofactor">
    <cofactor evidence="14">
        <name>[4Fe-4S] cluster</name>
        <dbReference type="ChEBI" id="CHEBI:49883"/>
    </cofactor>
    <text evidence="14">Binds 1 [4Fe-4S] cluster.</text>
</comment>
<evidence type="ECO:0000256" key="9">
    <source>
        <dbReference type="ARBA" id="ARBA00022801"/>
    </source>
</evidence>
<evidence type="ECO:0000256" key="1">
    <source>
        <dbReference type="ARBA" id="ARBA00000843"/>
    </source>
</evidence>
<dbReference type="GO" id="GO:0051539">
    <property type="term" value="F:4 iron, 4 sulfur cluster binding"/>
    <property type="evidence" value="ECO:0007669"/>
    <property type="project" value="UniProtKB-UniRule"/>
</dbReference>
<keyword evidence="9" id="KW-0378">Hydrolase</keyword>
<dbReference type="InterPro" id="IPR015797">
    <property type="entry name" value="NUDIX_hydrolase-like_dom_sf"/>
</dbReference>
<dbReference type="Proteomes" id="UP000003527">
    <property type="component" value="Unassembled WGS sequence"/>
</dbReference>
<evidence type="ECO:0000256" key="11">
    <source>
        <dbReference type="ARBA" id="ARBA00023014"/>
    </source>
</evidence>
<keyword evidence="8 14" id="KW-0227">DNA damage</keyword>
<evidence type="ECO:0000256" key="14">
    <source>
        <dbReference type="RuleBase" id="RU365096"/>
    </source>
</evidence>
<dbReference type="InterPro" id="IPR029119">
    <property type="entry name" value="MutY_C"/>
</dbReference>
<dbReference type="SMART" id="SM00478">
    <property type="entry name" value="ENDO3c"/>
    <property type="match status" value="1"/>
</dbReference>
<evidence type="ECO:0000259" key="15">
    <source>
        <dbReference type="SMART" id="SM00478"/>
    </source>
</evidence>
<evidence type="ECO:0000256" key="10">
    <source>
        <dbReference type="ARBA" id="ARBA00023004"/>
    </source>
</evidence>
<proteinExistence type="inferred from homology"/>
<dbReference type="Gene3D" id="1.10.340.30">
    <property type="entry name" value="Hypothetical protein, domain 2"/>
    <property type="match status" value="1"/>
</dbReference>
<comment type="catalytic activity">
    <reaction evidence="1 14">
        <text>Hydrolyzes free adenine bases from 7,8-dihydro-8-oxoguanine:adenine mismatched double-stranded DNA, leaving an apurinic site.</text>
        <dbReference type="EC" id="3.2.2.31"/>
    </reaction>
</comment>
<comment type="caution">
    <text evidence="16">The sequence shown here is derived from an EMBL/GenBank/DDBJ whole genome shotgun (WGS) entry which is preliminary data.</text>
</comment>
<organism evidence="16 17">
    <name type="scientific">Oribacterium asaccharolyticum ACB7</name>
    <dbReference type="NCBI Taxonomy" id="796944"/>
    <lineage>
        <taxon>Bacteria</taxon>
        <taxon>Bacillati</taxon>
        <taxon>Bacillota</taxon>
        <taxon>Clostridia</taxon>
        <taxon>Lachnospirales</taxon>
        <taxon>Lachnospiraceae</taxon>
        <taxon>Oribacterium</taxon>
    </lineage>
</organism>
<dbReference type="GO" id="GO:0000701">
    <property type="term" value="F:purine-specific mismatch base pair DNA N-glycosylase activity"/>
    <property type="evidence" value="ECO:0007669"/>
    <property type="project" value="UniProtKB-EC"/>
</dbReference>
<feature type="domain" description="HhH-GPD" evidence="15">
    <location>
        <begin position="35"/>
        <end position="185"/>
    </location>
</feature>
<evidence type="ECO:0000256" key="3">
    <source>
        <dbReference type="ARBA" id="ARBA00008343"/>
    </source>
</evidence>
<evidence type="ECO:0000256" key="12">
    <source>
        <dbReference type="ARBA" id="ARBA00023204"/>
    </source>
</evidence>
<dbReference type="InterPro" id="IPR011257">
    <property type="entry name" value="DNA_glycosylase"/>
</dbReference>
<evidence type="ECO:0000256" key="7">
    <source>
        <dbReference type="ARBA" id="ARBA00022723"/>
    </source>
</evidence>
<comment type="similarity">
    <text evidence="3 14">Belongs to the Nth/MutY family.</text>
</comment>
<dbReference type="InterPro" id="IPR000445">
    <property type="entry name" value="HhH_motif"/>
</dbReference>
<evidence type="ECO:0000256" key="5">
    <source>
        <dbReference type="ARBA" id="ARBA00022023"/>
    </source>
</evidence>
<dbReference type="Gene3D" id="3.90.79.10">
    <property type="entry name" value="Nucleoside Triphosphate Pyrophosphohydrolase"/>
    <property type="match status" value="1"/>
</dbReference>
<keyword evidence="6" id="KW-0004">4Fe-4S</keyword>
<dbReference type="InterPro" id="IPR023170">
    <property type="entry name" value="HhH_base_excis_C"/>
</dbReference>
<dbReference type="EMBL" id="AFZD01000020">
    <property type="protein sequence ID" value="EHL09837.1"/>
    <property type="molecule type" value="Genomic_DNA"/>
</dbReference>
<dbReference type="AlphaFoldDB" id="G9WWG8"/>
<dbReference type="NCBIfam" id="TIGR01084">
    <property type="entry name" value="mutY"/>
    <property type="match status" value="1"/>
</dbReference>
<dbReference type="CDD" id="cd00056">
    <property type="entry name" value="ENDO3c"/>
    <property type="match status" value="1"/>
</dbReference>
<evidence type="ECO:0000256" key="2">
    <source>
        <dbReference type="ARBA" id="ARBA00002933"/>
    </source>
</evidence>
<dbReference type="InterPro" id="IPR044298">
    <property type="entry name" value="MIG/MutY"/>
</dbReference>
<dbReference type="HOGENOM" id="CLU_012862_0_0_9"/>
<dbReference type="PATRIC" id="fig|796944.3.peg.1995"/>
<dbReference type="GO" id="GO:0046872">
    <property type="term" value="F:metal ion binding"/>
    <property type="evidence" value="ECO:0007669"/>
    <property type="project" value="UniProtKB-UniRule"/>
</dbReference>
<dbReference type="Gene3D" id="1.10.1670.10">
    <property type="entry name" value="Helix-hairpin-Helix base-excision DNA repair enzymes (C-terminal)"/>
    <property type="match status" value="1"/>
</dbReference>
<dbReference type="InterPro" id="IPR003265">
    <property type="entry name" value="HhH-GPD_domain"/>
</dbReference>
<sequence>MEFSGELLSWFRENGRVLPWRGKKNAYYTWLSEIMLQQTRVEAVKGYFFRFTERFPDIKSLAFAEEEEVLKLWEGLGYYSRARNLHKGAKLLVEKFDGKMPKDYADIRSIPGIGEYTAAAISSIVFGEKRPAVDGNLLRIFSRCELYEGDILSKEAKFAAFQYFQEKMRDFPGDFNEALMDLGATVCLPKGKIDCASCPISFFCKAHRGGNPEDYPKRRTKKPRKIEKYSIFVFREGDRIALVKRPKKGILAGLYAFYQVAGHVSKKEALEEARKLGFSALKLRELGATRHIFTHKEWDMIGYEIDLGEFPEAVVKEEGFRFYTREEIKNNLSIPSAYGFYKSFVLS</sequence>
<dbReference type="GO" id="GO:0035485">
    <property type="term" value="F:adenine/guanine mispair binding"/>
    <property type="evidence" value="ECO:0007669"/>
    <property type="project" value="TreeGrafter"/>
</dbReference>
<dbReference type="GO" id="GO:0032357">
    <property type="term" value="F:oxidized purine DNA binding"/>
    <property type="evidence" value="ECO:0007669"/>
    <property type="project" value="TreeGrafter"/>
</dbReference>
<protein>
    <recommendedName>
        <fullName evidence="5 14">Adenine DNA glycosylase</fullName>
        <ecNumber evidence="4 14">3.2.2.31</ecNumber>
    </recommendedName>
</protein>
<dbReference type="InterPro" id="IPR005760">
    <property type="entry name" value="A/G_AdeGlyc_MutY"/>
</dbReference>
<keyword evidence="10 14" id="KW-0408">Iron</keyword>
<name>G9WWG8_9FIRM</name>
<evidence type="ECO:0000256" key="8">
    <source>
        <dbReference type="ARBA" id="ARBA00022763"/>
    </source>
</evidence>
<evidence type="ECO:0000256" key="4">
    <source>
        <dbReference type="ARBA" id="ARBA00012045"/>
    </source>
</evidence>
<gene>
    <name evidence="16" type="ORF">HMPREF9624_01252</name>
</gene>
<dbReference type="Pfam" id="PF14815">
    <property type="entry name" value="NUDIX_4"/>
    <property type="match status" value="1"/>
</dbReference>
<dbReference type="Pfam" id="PF00730">
    <property type="entry name" value="HhH-GPD"/>
    <property type="match status" value="1"/>
</dbReference>
<dbReference type="FunFam" id="1.10.340.30:FF:000002">
    <property type="entry name" value="Adenine DNA glycosylase"/>
    <property type="match status" value="1"/>
</dbReference>
<dbReference type="GO" id="GO:0034039">
    <property type="term" value="F:8-oxo-7,8-dihydroguanine DNA N-glycosylase activity"/>
    <property type="evidence" value="ECO:0007669"/>
    <property type="project" value="TreeGrafter"/>
</dbReference>
<comment type="function">
    <text evidence="2">Adenine glycosylase active on G-A mispairs. MutY also corrects error-prone DNA synthesis past GO lesions which are due to the oxidatively damaged form of guanine: 7,8-dihydro-8-oxoguanine (8-oxo-dGTP).</text>
</comment>
<dbReference type="SUPFAM" id="SSF55811">
    <property type="entry name" value="Nudix"/>
    <property type="match status" value="1"/>
</dbReference>
<evidence type="ECO:0000256" key="6">
    <source>
        <dbReference type="ARBA" id="ARBA00022485"/>
    </source>
</evidence>
<dbReference type="EC" id="3.2.2.31" evidence="4 14"/>
<dbReference type="SUPFAM" id="SSF48150">
    <property type="entry name" value="DNA-glycosylase"/>
    <property type="match status" value="1"/>
</dbReference>
<dbReference type="GO" id="GO:0006284">
    <property type="term" value="P:base-excision repair"/>
    <property type="evidence" value="ECO:0007669"/>
    <property type="project" value="UniProtKB-UniRule"/>
</dbReference>
<accession>G9WWG8</accession>
<keyword evidence="7" id="KW-0479">Metal-binding</keyword>
<reference evidence="16 17" key="1">
    <citation type="submission" date="2011-08" db="EMBL/GenBank/DDBJ databases">
        <title>The Genome Sequence of Oribacterium sp. ACB7.</title>
        <authorList>
            <consortium name="The Broad Institute Genome Sequencing Platform"/>
            <person name="Earl A."/>
            <person name="Ward D."/>
            <person name="Feldgarden M."/>
            <person name="Gevers D."/>
            <person name="Sizova M."/>
            <person name="Hazen A."/>
            <person name="Epstein S."/>
            <person name="Young S.K."/>
            <person name="Zeng Q."/>
            <person name="Gargeya S."/>
            <person name="Fitzgerald M."/>
            <person name="Haas B."/>
            <person name="Abouelleil A."/>
            <person name="Alvarado L."/>
            <person name="Arachchi H.M."/>
            <person name="Berlin A."/>
            <person name="Brown A."/>
            <person name="Chapman S.B."/>
            <person name="Chen Z."/>
            <person name="Dunbar C."/>
            <person name="Freedman E."/>
            <person name="Gearin G."/>
            <person name="Gellesch M."/>
            <person name="Goldberg J."/>
            <person name="Griggs A."/>
            <person name="Gujja S."/>
            <person name="Heiman D."/>
            <person name="Howarth C."/>
            <person name="Larson L."/>
            <person name="Lui A."/>
            <person name="MacDonald P.J.P."/>
            <person name="Montmayeur A."/>
            <person name="Murphy C."/>
            <person name="Neiman D."/>
            <person name="Pearson M."/>
            <person name="Priest M."/>
            <person name="Roberts A."/>
            <person name="Saif S."/>
            <person name="Shea T."/>
            <person name="Shenoy N."/>
            <person name="Sisk P."/>
            <person name="Stolte C."/>
            <person name="Sykes S."/>
            <person name="Wortman J."/>
            <person name="Nusbaum C."/>
            <person name="Birren B."/>
        </authorList>
    </citation>
    <scope>NUCLEOTIDE SEQUENCE [LARGE SCALE GENOMIC DNA]</scope>
    <source>
        <strain evidence="16 17">ACB7</strain>
    </source>
</reference>
<evidence type="ECO:0000313" key="17">
    <source>
        <dbReference type="Proteomes" id="UP000003527"/>
    </source>
</evidence>
<dbReference type="CDD" id="cd03431">
    <property type="entry name" value="NUDIX_DNA_Glycosylase_C-MutY"/>
    <property type="match status" value="1"/>
</dbReference>
<dbReference type="PANTHER" id="PTHR42944">
    <property type="entry name" value="ADENINE DNA GLYCOSYLASE"/>
    <property type="match status" value="1"/>
</dbReference>
<dbReference type="GO" id="GO:0006298">
    <property type="term" value="P:mismatch repair"/>
    <property type="evidence" value="ECO:0007669"/>
    <property type="project" value="TreeGrafter"/>
</dbReference>
<keyword evidence="12" id="KW-0234">DNA repair</keyword>
<evidence type="ECO:0000256" key="13">
    <source>
        <dbReference type="ARBA" id="ARBA00023295"/>
    </source>
</evidence>
<keyword evidence="11" id="KW-0411">Iron-sulfur</keyword>
<dbReference type="Pfam" id="PF00633">
    <property type="entry name" value="HHH"/>
    <property type="match status" value="1"/>
</dbReference>
<dbReference type="PANTHER" id="PTHR42944:SF1">
    <property type="entry name" value="ADENINE DNA GLYCOSYLASE"/>
    <property type="match status" value="1"/>
</dbReference>
<evidence type="ECO:0000313" key="16">
    <source>
        <dbReference type="EMBL" id="EHL09837.1"/>
    </source>
</evidence>
<keyword evidence="13 14" id="KW-0326">Glycosidase</keyword>
<keyword evidence="17" id="KW-1185">Reference proteome</keyword>